<keyword evidence="24" id="KW-1185">Reference proteome</keyword>
<evidence type="ECO:0000313" key="23">
    <source>
        <dbReference type="EMBL" id="KKF97622.1"/>
    </source>
</evidence>
<sequence length="639" mass="71509">MADEPWRPKEDEDDEEIEEINYKSQKDAIIIAIDVNSTMLQPPPPSDSKKADTDSALLAALKCASHLMEQRVISNPKDMMGILFFGTKHSKYPDGDDRASQSYPHCYVYVDLDVPAAEDVMALKSLIEEDEDGILTPSEDDSASMANVLFCANQLFTTRAPNFTSRRLFIITDNDNPHPDDKKSKSAAVVRAKDLYDLSVIIELFPITRNGTDFNVSKFYEDIIYRDISEEANSPQILTSTSGDGISLLKSLISNVTSKQVSKRALFSGIPFEIAPGLTITVSGYNVIHKQRPQRSCYIWLDDEKPQIAKGETAKFTEDTAETIMPDETKKAYKFGGEFVFFTPDEHKTLRDFGPPVIRILGFKPRSCIKPWESVKKATFIFPSEEHYIGSTRVFASLHKKLLKDDKIAIVWAIIRSNAKPGLFALVASEDKMDDATGALYLPAGMWLYPLPFADDLRSGPGLKYRTNPPDKMIDDLSMVVENLWLPNKRYNPVKYPNPQLQWHYRILQAMALNEEVPELPDDATIPKYRAINKRVGGLIKDINNAAKASVASDTLASRPVKRELDAPSDNGPRKRAKSPYDAGGSSVSNKQLRNAVESGSVQKMTVADLKEVLTVRGIDPKGRKAELIDKIEQWLETH</sequence>
<dbReference type="GO" id="GO:0003684">
    <property type="term" value="F:damaged DNA binding"/>
    <property type="evidence" value="ECO:0007669"/>
    <property type="project" value="InterPro"/>
</dbReference>
<keyword evidence="7" id="KW-0547">Nucleotide-binding</keyword>
<dbReference type="GO" id="GO:0006303">
    <property type="term" value="P:double-strand break repair via nonhomologous end joining"/>
    <property type="evidence" value="ECO:0007669"/>
    <property type="project" value="EnsemblFungi"/>
</dbReference>
<dbReference type="PIRSF" id="PIRSF003033">
    <property type="entry name" value="Ku70"/>
    <property type="match status" value="1"/>
</dbReference>
<dbReference type="Pfam" id="PF03730">
    <property type="entry name" value="Ku_C"/>
    <property type="match status" value="1"/>
</dbReference>
<keyword evidence="15" id="KW-0234">DNA repair</keyword>
<evidence type="ECO:0000256" key="19">
    <source>
        <dbReference type="ARBA" id="ARBA00047995"/>
    </source>
</evidence>
<feature type="domain" description="SAP" evidence="22">
    <location>
        <begin position="602"/>
        <end position="636"/>
    </location>
</feature>
<dbReference type="GO" id="GO:0016887">
    <property type="term" value="F:ATP hydrolysis activity"/>
    <property type="evidence" value="ECO:0007669"/>
    <property type="project" value="RHEA"/>
</dbReference>
<dbReference type="SMART" id="SM00513">
    <property type="entry name" value="SAP"/>
    <property type="match status" value="1"/>
</dbReference>
<dbReference type="NCBIfam" id="TIGR00578">
    <property type="entry name" value="ku70"/>
    <property type="match status" value="1"/>
</dbReference>
<dbReference type="SUPFAM" id="SSF100939">
    <property type="entry name" value="SPOC domain-like"/>
    <property type="match status" value="1"/>
</dbReference>
<keyword evidence="9 23" id="KW-0378">Hydrolase</keyword>
<evidence type="ECO:0000256" key="2">
    <source>
        <dbReference type="ARBA" id="ARBA00004574"/>
    </source>
</evidence>
<evidence type="ECO:0000256" key="1">
    <source>
        <dbReference type="ARBA" id="ARBA00004123"/>
    </source>
</evidence>
<dbReference type="CDD" id="cd00788">
    <property type="entry name" value="KU70"/>
    <property type="match status" value="1"/>
</dbReference>
<dbReference type="GO" id="GO:0005524">
    <property type="term" value="F:ATP binding"/>
    <property type="evidence" value="ECO:0007669"/>
    <property type="project" value="UniProtKB-KW"/>
</dbReference>
<keyword evidence="10 23" id="KW-0347">Helicase</keyword>
<dbReference type="Gene3D" id="1.10.720.30">
    <property type="entry name" value="SAP domain"/>
    <property type="match status" value="1"/>
</dbReference>
<dbReference type="CDD" id="cd01458">
    <property type="entry name" value="vWA_ku"/>
    <property type="match status" value="1"/>
</dbReference>
<dbReference type="Proteomes" id="UP000034841">
    <property type="component" value="Unassembled WGS sequence"/>
</dbReference>
<dbReference type="GO" id="GO:0006310">
    <property type="term" value="P:DNA recombination"/>
    <property type="evidence" value="ECO:0007669"/>
    <property type="project" value="UniProtKB-KW"/>
</dbReference>
<dbReference type="Gene3D" id="2.40.290.10">
    <property type="match status" value="1"/>
</dbReference>
<dbReference type="InterPro" id="IPR005161">
    <property type="entry name" value="Ku_N"/>
</dbReference>
<dbReference type="GO" id="GO:0035861">
    <property type="term" value="C:site of double-strand break"/>
    <property type="evidence" value="ECO:0007669"/>
    <property type="project" value="EnsemblFungi"/>
</dbReference>
<dbReference type="InterPro" id="IPR005160">
    <property type="entry name" value="Ku_C"/>
</dbReference>
<evidence type="ECO:0000256" key="14">
    <source>
        <dbReference type="ARBA" id="ARBA00023172"/>
    </source>
</evidence>
<dbReference type="Pfam" id="PF03731">
    <property type="entry name" value="Ku_N"/>
    <property type="match status" value="1"/>
</dbReference>
<evidence type="ECO:0000256" key="8">
    <source>
        <dbReference type="ARBA" id="ARBA00022763"/>
    </source>
</evidence>
<comment type="catalytic activity">
    <reaction evidence="19">
        <text>ATP + H2O = ADP + phosphate + H(+)</text>
        <dbReference type="Rhea" id="RHEA:13065"/>
        <dbReference type="ChEBI" id="CHEBI:15377"/>
        <dbReference type="ChEBI" id="CHEBI:15378"/>
        <dbReference type="ChEBI" id="CHEBI:30616"/>
        <dbReference type="ChEBI" id="CHEBI:43474"/>
        <dbReference type="ChEBI" id="CHEBI:456216"/>
        <dbReference type="EC" id="3.6.4.12"/>
    </reaction>
</comment>
<feature type="active site" description="Schiff-base intermediate with DNA; for 5'-deoxyribose-5-phosphate lyase activity" evidence="20">
    <location>
        <position position="23"/>
    </location>
</feature>
<feature type="region of interest" description="Disordered" evidence="21">
    <location>
        <begin position="554"/>
        <end position="591"/>
    </location>
</feature>
<dbReference type="InterPro" id="IPR047087">
    <property type="entry name" value="KU70_core_dom"/>
</dbReference>
<dbReference type="PANTHER" id="PTHR12604">
    <property type="entry name" value="KU AUTOANTIGEN DNA HELICASE"/>
    <property type="match status" value="1"/>
</dbReference>
<dbReference type="InterPro" id="IPR006164">
    <property type="entry name" value="DNA_bd_Ku70/Ku80"/>
</dbReference>
<dbReference type="GO" id="GO:0099115">
    <property type="term" value="C:chromosome, subtelomeric region"/>
    <property type="evidence" value="ECO:0007669"/>
    <property type="project" value="EnsemblFungi"/>
</dbReference>
<evidence type="ECO:0000256" key="16">
    <source>
        <dbReference type="ARBA" id="ARBA00023242"/>
    </source>
</evidence>
<dbReference type="InterPro" id="IPR006165">
    <property type="entry name" value="Ku70"/>
</dbReference>
<evidence type="ECO:0000256" key="20">
    <source>
        <dbReference type="PIRSR" id="PIRSR003033-1"/>
    </source>
</evidence>
<evidence type="ECO:0000256" key="10">
    <source>
        <dbReference type="ARBA" id="ARBA00022806"/>
    </source>
</evidence>
<accession>A0A0F8D4L0</accession>
<dbReference type="InterPro" id="IPR027388">
    <property type="entry name" value="Ku70_bridge/pillars_dom_sf"/>
</dbReference>
<keyword evidence="6" id="KW-0158">Chromosome</keyword>
<dbReference type="AlphaFoldDB" id="A0A0F8D4L0"/>
<evidence type="ECO:0000256" key="3">
    <source>
        <dbReference type="ARBA" id="ARBA00005240"/>
    </source>
</evidence>
<dbReference type="EMBL" id="LBBL01000001">
    <property type="protein sequence ID" value="KKF97622.1"/>
    <property type="molecule type" value="Genomic_DNA"/>
</dbReference>
<organism evidence="23 24">
    <name type="scientific">Ceratocystis fimbriata f. sp. platani</name>
    <dbReference type="NCBI Taxonomy" id="88771"/>
    <lineage>
        <taxon>Eukaryota</taxon>
        <taxon>Fungi</taxon>
        <taxon>Dikarya</taxon>
        <taxon>Ascomycota</taxon>
        <taxon>Pezizomycotina</taxon>
        <taxon>Sordariomycetes</taxon>
        <taxon>Hypocreomycetidae</taxon>
        <taxon>Microascales</taxon>
        <taxon>Ceratocystidaceae</taxon>
        <taxon>Ceratocystis</taxon>
    </lineage>
</organism>
<comment type="caution">
    <text evidence="23">The sequence shown here is derived from an EMBL/GenBank/DDBJ whole genome shotgun (WGS) entry which is preliminary data.</text>
</comment>
<dbReference type="GO" id="GO:0042162">
    <property type="term" value="F:telomeric DNA binding"/>
    <property type="evidence" value="ECO:0007669"/>
    <property type="project" value="EnsemblFungi"/>
</dbReference>
<evidence type="ECO:0000256" key="6">
    <source>
        <dbReference type="ARBA" id="ARBA00022454"/>
    </source>
</evidence>
<comment type="similarity">
    <text evidence="3">Belongs to the ku70 family.</text>
</comment>
<keyword evidence="12" id="KW-0779">Telomere</keyword>
<dbReference type="FunFam" id="3.40.50.410:FF:000071">
    <property type="entry name" value="ATP-dependent DNA helicase II subunit 1"/>
    <property type="match status" value="1"/>
</dbReference>
<dbReference type="GO" id="GO:0003678">
    <property type="term" value="F:DNA helicase activity"/>
    <property type="evidence" value="ECO:0007669"/>
    <property type="project" value="UniProtKB-EC"/>
</dbReference>
<dbReference type="Gene3D" id="1.10.1600.10">
    <property type="match status" value="1"/>
</dbReference>
<evidence type="ECO:0000256" key="9">
    <source>
        <dbReference type="ARBA" id="ARBA00022801"/>
    </source>
</evidence>
<reference evidence="23 24" key="1">
    <citation type="submission" date="2015-04" db="EMBL/GenBank/DDBJ databases">
        <title>Genome sequence of Ceratocystis platani, a major pathogen of plane trees.</title>
        <authorList>
            <person name="Belbahri L."/>
        </authorList>
    </citation>
    <scope>NUCLEOTIDE SEQUENCE [LARGE SCALE GENOMIC DNA]</scope>
    <source>
        <strain evidence="23 24">CFO</strain>
    </source>
</reference>
<keyword evidence="11" id="KW-0067">ATP-binding</keyword>
<evidence type="ECO:0000256" key="18">
    <source>
        <dbReference type="ARBA" id="ARBA00031811"/>
    </source>
</evidence>
<keyword evidence="8" id="KW-0227">DNA damage</keyword>
<dbReference type="PANTHER" id="PTHR12604:SF2">
    <property type="entry name" value="X-RAY REPAIR CROSS-COMPLEMENTING PROTEIN 6"/>
    <property type="match status" value="1"/>
</dbReference>
<dbReference type="Pfam" id="PF02037">
    <property type="entry name" value="SAP"/>
    <property type="match status" value="1"/>
</dbReference>
<evidence type="ECO:0000256" key="17">
    <source>
        <dbReference type="ARBA" id="ARBA00024890"/>
    </source>
</evidence>
<dbReference type="EC" id="3.6.4.12" evidence="4"/>
<dbReference type="Gene3D" id="4.10.970.10">
    <property type="entry name" value="Ku70, bridge and pillars"/>
    <property type="match status" value="1"/>
</dbReference>
<dbReference type="InterPro" id="IPR036465">
    <property type="entry name" value="vWFA_dom_sf"/>
</dbReference>
<evidence type="ECO:0000256" key="13">
    <source>
        <dbReference type="ARBA" id="ARBA00023125"/>
    </source>
</evidence>
<keyword evidence="16" id="KW-0539">Nucleus</keyword>
<evidence type="ECO:0000259" key="22">
    <source>
        <dbReference type="PROSITE" id="PS50800"/>
    </source>
</evidence>
<proteinExistence type="inferred from homology"/>
<evidence type="ECO:0000256" key="5">
    <source>
        <dbReference type="ARBA" id="ARBA00021796"/>
    </source>
</evidence>
<dbReference type="OrthoDB" id="3249161at2759"/>
<evidence type="ECO:0000256" key="12">
    <source>
        <dbReference type="ARBA" id="ARBA00022895"/>
    </source>
</evidence>
<dbReference type="GO" id="GO:0043564">
    <property type="term" value="C:Ku70:Ku80 complex"/>
    <property type="evidence" value="ECO:0007669"/>
    <property type="project" value="InterPro"/>
</dbReference>
<protein>
    <recommendedName>
        <fullName evidence="5">ATP-dependent DNA helicase II subunit 1</fullName>
        <ecNumber evidence="4">3.6.4.12</ecNumber>
    </recommendedName>
    <alternativeName>
        <fullName evidence="18">ATP-dependent DNA helicase II subunit Ku70</fullName>
    </alternativeName>
</protein>
<evidence type="ECO:0000256" key="21">
    <source>
        <dbReference type="SAM" id="MobiDB-lite"/>
    </source>
</evidence>
<dbReference type="SUPFAM" id="SSF68906">
    <property type="entry name" value="SAP domain"/>
    <property type="match status" value="1"/>
</dbReference>
<dbReference type="GO" id="GO:0003690">
    <property type="term" value="F:double-stranded DNA binding"/>
    <property type="evidence" value="ECO:0007669"/>
    <property type="project" value="TreeGrafter"/>
</dbReference>
<evidence type="ECO:0000313" key="24">
    <source>
        <dbReference type="Proteomes" id="UP000034841"/>
    </source>
</evidence>
<dbReference type="GO" id="GO:0120290">
    <property type="term" value="P:stalled replication fork localization to nuclear periphery"/>
    <property type="evidence" value="ECO:0007669"/>
    <property type="project" value="EnsemblFungi"/>
</dbReference>
<keyword evidence="14" id="KW-0233">DNA recombination</keyword>
<dbReference type="GO" id="GO:0000723">
    <property type="term" value="P:telomere maintenance"/>
    <property type="evidence" value="ECO:0007669"/>
    <property type="project" value="EnsemblFungi"/>
</dbReference>
<comment type="subcellular location">
    <subcellularLocation>
        <location evidence="2">Chromosome</location>
        <location evidence="2">Telomere</location>
    </subcellularLocation>
    <subcellularLocation>
        <location evidence="1">Nucleus</location>
    </subcellularLocation>
</comment>
<dbReference type="GO" id="GO:0005721">
    <property type="term" value="C:pericentric heterochromatin"/>
    <property type="evidence" value="ECO:0007669"/>
    <property type="project" value="EnsemblFungi"/>
</dbReference>
<dbReference type="InterPro" id="IPR036361">
    <property type="entry name" value="SAP_dom_sf"/>
</dbReference>
<dbReference type="GO" id="GO:0140445">
    <property type="term" value="C:chromosome, telomeric repeat region"/>
    <property type="evidence" value="ECO:0007669"/>
    <property type="project" value="EnsemblFungi"/>
</dbReference>
<keyword evidence="13" id="KW-0238">DNA-binding</keyword>
<dbReference type="SUPFAM" id="SSF53300">
    <property type="entry name" value="vWA-like"/>
    <property type="match status" value="1"/>
</dbReference>
<comment type="function">
    <text evidence="17">Single-stranded DNA-dependent ATP-dependent helicase. Involved in non-homologous end joining (NHEJ) DNA double strand break repair. DNA-binding is sequence-independent but has a high affinity to nicks in double-stranded DNA and to the ends of duplex DNA. Binds to naturally occurring chromosomal ends, and therefore provides chromosomal end protection. Required also for telomere recombination to repair telomeric ends in the absence of telomerase. KU70, of the KU70/KU80 heterodimer, binds to the stem loop of TLC1, the RNA component of telomerase. Involved in telomere maintenance. Interacts with telomeric repeats and subtelomeric sequences thereby controlling telomere length and protecting against subtelomeric rearrangement. Maintains telomeric chromatin, which is involved in silencing the expression of genes located at the telomere. Required for mating-type switching.</text>
</comment>
<evidence type="ECO:0000256" key="7">
    <source>
        <dbReference type="ARBA" id="ARBA00022741"/>
    </source>
</evidence>
<evidence type="ECO:0000256" key="11">
    <source>
        <dbReference type="ARBA" id="ARBA00022840"/>
    </source>
</evidence>
<dbReference type="InterPro" id="IPR003034">
    <property type="entry name" value="SAP_dom"/>
</dbReference>
<gene>
    <name evidence="23" type="primary">ku70</name>
    <name evidence="23" type="ORF">CFO_g25</name>
</gene>
<dbReference type="Pfam" id="PF02735">
    <property type="entry name" value="Ku"/>
    <property type="match status" value="1"/>
</dbReference>
<name>A0A0F8D4L0_CERFI</name>
<dbReference type="SMART" id="SM00559">
    <property type="entry name" value="Ku78"/>
    <property type="match status" value="1"/>
</dbReference>
<evidence type="ECO:0000256" key="4">
    <source>
        <dbReference type="ARBA" id="ARBA00012551"/>
    </source>
</evidence>
<dbReference type="Gene3D" id="3.40.50.410">
    <property type="entry name" value="von Willebrand factor, type A domain"/>
    <property type="match status" value="1"/>
</dbReference>
<evidence type="ECO:0000256" key="15">
    <source>
        <dbReference type="ARBA" id="ARBA00023204"/>
    </source>
</evidence>
<dbReference type="PROSITE" id="PS50800">
    <property type="entry name" value="SAP"/>
    <property type="match status" value="1"/>
</dbReference>
<dbReference type="InterPro" id="IPR016194">
    <property type="entry name" value="SPOC-like_C_dom_sf"/>
</dbReference>